<proteinExistence type="predicted"/>
<reference evidence="1 2" key="1">
    <citation type="submission" date="2020-09" db="EMBL/GenBank/DDBJ databases">
        <title>Genome sequencing and assembly of Pontibacter sp.</title>
        <authorList>
            <person name="Chhetri G."/>
        </authorList>
    </citation>
    <scope>NUCLEOTIDE SEQUENCE [LARGE SCALE GENOMIC DNA]</scope>
    <source>
        <strain evidence="1 2">JH31</strain>
    </source>
</reference>
<evidence type="ECO:0000313" key="2">
    <source>
        <dbReference type="Proteomes" id="UP000625551"/>
    </source>
</evidence>
<name>A0ABR7XH26_9BACT</name>
<gene>
    <name evidence="1" type="ORF">H9Q13_10355</name>
</gene>
<accession>A0ABR7XH26</accession>
<dbReference type="RefSeq" id="WP_191183728.1">
    <property type="nucleotide sequence ID" value="NZ_JACXAJ010000004.1"/>
</dbReference>
<evidence type="ECO:0000313" key="1">
    <source>
        <dbReference type="EMBL" id="MBD1397569.1"/>
    </source>
</evidence>
<dbReference type="EMBL" id="JACXAJ010000004">
    <property type="protein sequence ID" value="MBD1397569.1"/>
    <property type="molecule type" value="Genomic_DNA"/>
</dbReference>
<comment type="caution">
    <text evidence="1">The sequence shown here is derived from an EMBL/GenBank/DDBJ whole genome shotgun (WGS) entry which is preliminary data.</text>
</comment>
<dbReference type="Proteomes" id="UP000625551">
    <property type="component" value="Unassembled WGS sequence"/>
</dbReference>
<keyword evidence="2" id="KW-1185">Reference proteome</keyword>
<sequence length="367" mass="42168">MKLEKVTVAIENLLLDPNNPRFADISDDVLNIDKSRFAEPTIQAAAYEKMTNPKFDVITLANSIATVGFVPVDNIVVGKLNDNQYYVIEGNRRTTAIKYLLKQHSLGQTTLSNDKIEKLKTVDILVVDDSENATEYVGMIIQGIRNVSGIKEWDAFQKAQFINDMIDKGKQPGEISRTIGMSVKEINRYYKTYSVMLQFRTDEEYAGKWKPSYFSHFDEVLKKPALRTFFDFNDETFRFDNITNLKRFYEWIVPDEEGKATISDAHNVRRLSELIHDKTALNYLDDRNLDKAVNYINQKYFNQNKITASECLNKINSAISAFKNILAEGLEKELSEEEFSELKAGIESMNENYKRVETLKNNGHKSV</sequence>
<organism evidence="1 2">
    <name type="scientific">Pontibacter aquaedesilientis</name>
    <dbReference type="NCBI Taxonomy" id="2766980"/>
    <lineage>
        <taxon>Bacteria</taxon>
        <taxon>Pseudomonadati</taxon>
        <taxon>Bacteroidota</taxon>
        <taxon>Cytophagia</taxon>
        <taxon>Cytophagales</taxon>
        <taxon>Hymenobacteraceae</taxon>
        <taxon>Pontibacter</taxon>
    </lineage>
</organism>
<protein>
    <submittedName>
        <fullName evidence="1">ParB N-terminal domain-containing protein</fullName>
    </submittedName>
</protein>